<evidence type="ECO:0000313" key="7">
    <source>
        <dbReference type="EMBL" id="KRN98811.1"/>
    </source>
</evidence>
<organism evidence="7 8">
    <name type="scientific">Ligilactobacillus pobuzihii</name>
    <dbReference type="NCBI Taxonomy" id="449659"/>
    <lineage>
        <taxon>Bacteria</taxon>
        <taxon>Bacillati</taxon>
        <taxon>Bacillota</taxon>
        <taxon>Bacilli</taxon>
        <taxon>Lactobacillales</taxon>
        <taxon>Lactobacillaceae</taxon>
        <taxon>Ligilactobacillus</taxon>
    </lineage>
</organism>
<dbReference type="NCBIfam" id="TIGR00765">
    <property type="entry name" value="yihY_not_rbn"/>
    <property type="match status" value="1"/>
</dbReference>
<dbReference type="PANTHER" id="PTHR30213:SF0">
    <property type="entry name" value="UPF0761 MEMBRANE PROTEIN YIHY"/>
    <property type="match status" value="1"/>
</dbReference>
<dbReference type="PIRSF" id="PIRSF035875">
    <property type="entry name" value="RNase_BN"/>
    <property type="match status" value="1"/>
</dbReference>
<gene>
    <name evidence="7" type="ORF">IV66_GL001796</name>
</gene>
<evidence type="ECO:0000256" key="2">
    <source>
        <dbReference type="ARBA" id="ARBA00022475"/>
    </source>
</evidence>
<name>A0A0R2LAP0_9LACO</name>
<dbReference type="PANTHER" id="PTHR30213">
    <property type="entry name" value="INNER MEMBRANE PROTEIN YHJD"/>
    <property type="match status" value="1"/>
</dbReference>
<reference evidence="7 8" key="1">
    <citation type="journal article" date="2015" name="Genome Announc.">
        <title>Expanding the biotechnology potential of lactobacilli through comparative genomics of 213 strains and associated genera.</title>
        <authorList>
            <person name="Sun Z."/>
            <person name="Harris H.M."/>
            <person name="McCann A."/>
            <person name="Guo C."/>
            <person name="Argimon S."/>
            <person name="Zhang W."/>
            <person name="Yang X."/>
            <person name="Jeffery I.B."/>
            <person name="Cooney J.C."/>
            <person name="Kagawa T.F."/>
            <person name="Liu W."/>
            <person name="Song Y."/>
            <person name="Salvetti E."/>
            <person name="Wrobel A."/>
            <person name="Rasinkangas P."/>
            <person name="Parkhill J."/>
            <person name="Rea M.C."/>
            <person name="O'Sullivan O."/>
            <person name="Ritari J."/>
            <person name="Douillard F.P."/>
            <person name="Paul Ross R."/>
            <person name="Yang R."/>
            <person name="Briner A.E."/>
            <person name="Felis G.E."/>
            <person name="de Vos W.M."/>
            <person name="Barrangou R."/>
            <person name="Klaenhammer T.R."/>
            <person name="Caufield P.W."/>
            <person name="Cui Y."/>
            <person name="Zhang H."/>
            <person name="O'Toole P.W."/>
        </authorList>
    </citation>
    <scope>NUCLEOTIDE SEQUENCE [LARGE SCALE GENOMIC DNA]</scope>
    <source>
        <strain evidence="7 8">NBRC 103219</strain>
    </source>
</reference>
<dbReference type="AlphaFoldDB" id="A0A0R2LAP0"/>
<dbReference type="EMBL" id="JQCN01000040">
    <property type="protein sequence ID" value="KRN98811.1"/>
    <property type="molecule type" value="Genomic_DNA"/>
</dbReference>
<protein>
    <submittedName>
        <fullName evidence="7">Ribonuclease BN</fullName>
    </submittedName>
</protein>
<dbReference type="GO" id="GO:0005886">
    <property type="term" value="C:plasma membrane"/>
    <property type="evidence" value="ECO:0007669"/>
    <property type="project" value="UniProtKB-SubCell"/>
</dbReference>
<feature type="transmembrane region" description="Helical" evidence="6">
    <location>
        <begin position="33"/>
        <end position="52"/>
    </location>
</feature>
<sequence>MAHEKKEQPLKKYIGLAVKQFGEVNFANTAVVMAYYSLLAIFPMLIFATNLLPMLGLKAETILPYLQTAFPSAIYSTLKPIIMDFLTNSSGSLASITGLLTIWSASKGINTLKKSINEVYGVEDYDNAITSRIFSFFIILFFVIIVVIAFMINSFGQVVLEYLAPIFNLSLSWLENFKTYKSLVTFAVIFLIMIFLYMTLTNAKTHLRYIWPGAFFTAVGWMLLTQAFSIYVKYFAKSVLSYGTIGTFIVLLFWLNFSSWVILLGALVNSTLERYHYGTIRPKKTAIKRLYDRVDPTQRVKNKRVARDKKKK</sequence>
<dbReference type="Proteomes" id="UP000051886">
    <property type="component" value="Unassembled WGS sequence"/>
</dbReference>
<keyword evidence="5 6" id="KW-0472">Membrane</keyword>
<keyword evidence="2" id="KW-1003">Cell membrane</keyword>
<dbReference type="STRING" id="449659.IV66_GL001796"/>
<comment type="caution">
    <text evidence="7">The sequence shown here is derived from an EMBL/GenBank/DDBJ whole genome shotgun (WGS) entry which is preliminary data.</text>
</comment>
<accession>A0A0R2LAP0</accession>
<dbReference type="InterPro" id="IPR017039">
    <property type="entry name" value="Virul_fac_BrkB"/>
</dbReference>
<dbReference type="RefSeq" id="WP_017866824.1">
    <property type="nucleotide sequence ID" value="NZ_BJYB01000026.1"/>
</dbReference>
<proteinExistence type="predicted"/>
<feature type="transmembrane region" description="Helical" evidence="6">
    <location>
        <begin position="209"/>
        <end position="232"/>
    </location>
</feature>
<evidence type="ECO:0000256" key="1">
    <source>
        <dbReference type="ARBA" id="ARBA00004651"/>
    </source>
</evidence>
<evidence type="ECO:0000256" key="4">
    <source>
        <dbReference type="ARBA" id="ARBA00022989"/>
    </source>
</evidence>
<dbReference type="PATRIC" id="fig|449659.4.peg.1837"/>
<feature type="transmembrane region" description="Helical" evidence="6">
    <location>
        <begin position="133"/>
        <end position="160"/>
    </location>
</feature>
<keyword evidence="4 6" id="KW-1133">Transmembrane helix</keyword>
<evidence type="ECO:0000256" key="3">
    <source>
        <dbReference type="ARBA" id="ARBA00022692"/>
    </source>
</evidence>
<feature type="transmembrane region" description="Helical" evidence="6">
    <location>
        <begin position="244"/>
        <end position="268"/>
    </location>
</feature>
<keyword evidence="3 6" id="KW-0812">Transmembrane</keyword>
<evidence type="ECO:0000313" key="8">
    <source>
        <dbReference type="Proteomes" id="UP000051886"/>
    </source>
</evidence>
<dbReference type="Pfam" id="PF03631">
    <property type="entry name" value="Virul_fac_BrkB"/>
    <property type="match status" value="1"/>
</dbReference>
<keyword evidence="8" id="KW-1185">Reference proteome</keyword>
<comment type="subcellular location">
    <subcellularLocation>
        <location evidence="1">Cell membrane</location>
        <topology evidence="1">Multi-pass membrane protein</topology>
    </subcellularLocation>
</comment>
<evidence type="ECO:0000256" key="6">
    <source>
        <dbReference type="SAM" id="Phobius"/>
    </source>
</evidence>
<feature type="transmembrane region" description="Helical" evidence="6">
    <location>
        <begin position="180"/>
        <end position="197"/>
    </location>
</feature>
<evidence type="ECO:0000256" key="5">
    <source>
        <dbReference type="ARBA" id="ARBA00023136"/>
    </source>
</evidence>
<dbReference type="OrthoDB" id="9775903at2"/>